<evidence type="ECO:0000256" key="2">
    <source>
        <dbReference type="ARBA" id="ARBA00022630"/>
    </source>
</evidence>
<organism evidence="5 6">
    <name type="scientific">Amycolatopsis heterodermiae</name>
    <dbReference type="NCBI Taxonomy" id="3110235"/>
    <lineage>
        <taxon>Bacteria</taxon>
        <taxon>Bacillati</taxon>
        <taxon>Actinomycetota</taxon>
        <taxon>Actinomycetes</taxon>
        <taxon>Pseudonocardiales</taxon>
        <taxon>Pseudonocardiaceae</taxon>
        <taxon>Amycolatopsis</taxon>
    </lineage>
</organism>
<evidence type="ECO:0000259" key="4">
    <source>
        <dbReference type="Pfam" id="PF01494"/>
    </source>
</evidence>
<dbReference type="PANTHER" id="PTHR43004">
    <property type="entry name" value="TRK SYSTEM POTASSIUM UPTAKE PROTEIN"/>
    <property type="match status" value="1"/>
</dbReference>
<proteinExistence type="predicted"/>
<accession>A0ABU5R3T3</accession>
<dbReference type="InterPro" id="IPR002938">
    <property type="entry name" value="FAD-bd"/>
</dbReference>
<name>A0ABU5R3T3_9PSEU</name>
<feature type="domain" description="FAD-binding" evidence="4">
    <location>
        <begin position="5"/>
        <end position="346"/>
    </location>
</feature>
<keyword evidence="5" id="KW-0560">Oxidoreductase</keyword>
<evidence type="ECO:0000256" key="3">
    <source>
        <dbReference type="ARBA" id="ARBA00022827"/>
    </source>
</evidence>
<dbReference type="SUPFAM" id="SSF51905">
    <property type="entry name" value="FAD/NAD(P)-binding domain"/>
    <property type="match status" value="1"/>
</dbReference>
<keyword evidence="6" id="KW-1185">Reference proteome</keyword>
<keyword evidence="5" id="KW-0503">Monooxygenase</keyword>
<evidence type="ECO:0000313" key="6">
    <source>
        <dbReference type="Proteomes" id="UP001304298"/>
    </source>
</evidence>
<dbReference type="Gene3D" id="3.50.50.60">
    <property type="entry name" value="FAD/NAD(P)-binding domain"/>
    <property type="match status" value="2"/>
</dbReference>
<dbReference type="GO" id="GO:0004497">
    <property type="term" value="F:monooxygenase activity"/>
    <property type="evidence" value="ECO:0007669"/>
    <property type="project" value="UniProtKB-KW"/>
</dbReference>
<dbReference type="Pfam" id="PF21274">
    <property type="entry name" value="Rng_hyd_C"/>
    <property type="match status" value="1"/>
</dbReference>
<dbReference type="RefSeq" id="WP_323326420.1">
    <property type="nucleotide sequence ID" value="NZ_JAYFSI010000002.1"/>
</dbReference>
<dbReference type="Pfam" id="PF01494">
    <property type="entry name" value="FAD_binding_3"/>
    <property type="match status" value="1"/>
</dbReference>
<reference evidence="5 6" key="1">
    <citation type="submission" date="2023-12" db="EMBL/GenBank/DDBJ databases">
        <title>Amycolatopsis sp. V23-08.</title>
        <authorList>
            <person name="Somphong A."/>
        </authorList>
    </citation>
    <scope>NUCLEOTIDE SEQUENCE [LARGE SCALE GENOMIC DNA]</scope>
    <source>
        <strain evidence="5 6">V23-08</strain>
    </source>
</reference>
<dbReference type="PANTHER" id="PTHR43004:SF19">
    <property type="entry name" value="BINDING MONOOXYGENASE, PUTATIVE (JCVI)-RELATED"/>
    <property type="match status" value="1"/>
</dbReference>
<comment type="caution">
    <text evidence="5">The sequence shown here is derived from an EMBL/GenBank/DDBJ whole genome shotgun (WGS) entry which is preliminary data.</text>
</comment>
<dbReference type="EMBL" id="JAYFSI010000002">
    <property type="protein sequence ID" value="MEA5360354.1"/>
    <property type="molecule type" value="Genomic_DNA"/>
</dbReference>
<gene>
    <name evidence="5" type="ORF">VA596_12475</name>
</gene>
<protein>
    <submittedName>
        <fullName evidence="5">FAD-dependent monooxygenase</fullName>
    </submittedName>
</protein>
<dbReference type="Gene3D" id="3.40.30.120">
    <property type="match status" value="1"/>
</dbReference>
<sequence length="504" mass="53313">MRTATQVIVAGGGPVGLMLAAELRLGGAEVTVLEAEPEPAGQSRAPGVYARTVEVWRQRGILDRFPEHRFGRISHFALLPVGLDLGVFGSPEAVMLLPQALVEKTLSGWAEELGARVLRGHTVEDLEQDSGGVTVTVRDASGETRRLRAGYVVGCDGGRSTVRRLAGFDFPGTSSTTEILLADVAGLPADLPALRGRPFPYVRGEHGWLAMSVVTLSEDRPDLVRIIAGEFGRAPARRPAAPAFDEVRRVVHAIAGIDLSGTTPAWLSSFGNGTRQVTRYRRGRVLLAGDAAHVHPPFGGQGLNMGIQDAVNLGWKLAAEVTGRAPAGLLDSYHDERHPVAARVLLNTRAQDALMRGGPETESLRTVVAELLAVPEANRRMSAEISALGVRYDLGDGPLVGRRVPPAAVVLADGSTRDTLGLLRGAKGVLLNLAGEPAYGKLAARWGERVDVVEAGAPEGELASFSALLVRPDGHVAWSAGRGEPADEAGLEVALSRWFGSHGE</sequence>
<dbReference type="Gene3D" id="3.30.70.2450">
    <property type="match status" value="1"/>
</dbReference>
<dbReference type="InterPro" id="IPR050641">
    <property type="entry name" value="RIFMO-like"/>
</dbReference>
<dbReference type="Proteomes" id="UP001304298">
    <property type="component" value="Unassembled WGS sequence"/>
</dbReference>
<dbReference type="PRINTS" id="PR00420">
    <property type="entry name" value="RNGMNOXGNASE"/>
</dbReference>
<evidence type="ECO:0000313" key="5">
    <source>
        <dbReference type="EMBL" id="MEA5360354.1"/>
    </source>
</evidence>
<evidence type="ECO:0000256" key="1">
    <source>
        <dbReference type="ARBA" id="ARBA00001974"/>
    </source>
</evidence>
<keyword evidence="2" id="KW-0285">Flavoprotein</keyword>
<comment type="cofactor">
    <cofactor evidence="1">
        <name>FAD</name>
        <dbReference type="ChEBI" id="CHEBI:57692"/>
    </cofactor>
</comment>
<keyword evidence="3" id="KW-0274">FAD</keyword>
<dbReference type="InterPro" id="IPR036188">
    <property type="entry name" value="FAD/NAD-bd_sf"/>
</dbReference>